<dbReference type="Proteomes" id="UP000321749">
    <property type="component" value="Unassembled WGS sequence"/>
</dbReference>
<dbReference type="PANTHER" id="PTHR48050:SF13">
    <property type="entry name" value="STEROL 3-BETA-GLUCOSYLTRANSFERASE UGT80A2"/>
    <property type="match status" value="1"/>
</dbReference>
<dbReference type="SUPFAM" id="SSF53756">
    <property type="entry name" value="UDP-Glycosyltransferase/glycogen phosphorylase"/>
    <property type="match status" value="1"/>
</dbReference>
<dbReference type="GO" id="GO:0016758">
    <property type="term" value="F:hexosyltransferase activity"/>
    <property type="evidence" value="ECO:0007669"/>
    <property type="project" value="UniProtKB-ARBA"/>
</dbReference>
<keyword evidence="3" id="KW-1185">Reference proteome</keyword>
<evidence type="ECO:0000313" key="2">
    <source>
        <dbReference type="EMBL" id="GEK79706.1"/>
    </source>
</evidence>
<dbReference type="CDD" id="cd03784">
    <property type="entry name" value="GT1_Gtf-like"/>
    <property type="match status" value="1"/>
</dbReference>
<keyword evidence="2" id="KW-0808">Transferase</keyword>
<evidence type="ECO:0000313" key="3">
    <source>
        <dbReference type="Proteomes" id="UP000321749"/>
    </source>
</evidence>
<gene>
    <name evidence="2" type="ORF">ABA31_10570</name>
</gene>
<dbReference type="InterPro" id="IPR010610">
    <property type="entry name" value="EryCIII-like_C"/>
</dbReference>
<reference evidence="2 3" key="1">
    <citation type="submission" date="2019-07" db="EMBL/GenBank/DDBJ databases">
        <title>Whole genome shotgun sequence of Agrococcus baldri NBRC 103055.</title>
        <authorList>
            <person name="Hosoyama A."/>
            <person name="Uohara A."/>
            <person name="Ohji S."/>
            <person name="Ichikawa N."/>
        </authorList>
    </citation>
    <scope>NUCLEOTIDE SEQUENCE [LARGE SCALE GENOMIC DNA]</scope>
    <source>
        <strain evidence="2 3">NBRC 103055</strain>
    </source>
</reference>
<dbReference type="PANTHER" id="PTHR48050">
    <property type="entry name" value="STEROL 3-BETA-GLUCOSYLTRANSFERASE"/>
    <property type="match status" value="1"/>
</dbReference>
<dbReference type="AlphaFoldDB" id="A0AA87RFS3"/>
<dbReference type="Pfam" id="PF06722">
    <property type="entry name" value="EryCIII-like_C"/>
    <property type="match status" value="1"/>
</dbReference>
<organism evidence="2 3">
    <name type="scientific">Agrococcus baldri</name>
    <dbReference type="NCBI Taxonomy" id="153730"/>
    <lineage>
        <taxon>Bacteria</taxon>
        <taxon>Bacillati</taxon>
        <taxon>Actinomycetota</taxon>
        <taxon>Actinomycetes</taxon>
        <taxon>Micrococcales</taxon>
        <taxon>Microbacteriaceae</taxon>
        <taxon>Agrococcus</taxon>
    </lineage>
</organism>
<accession>A0AA87RFS3</accession>
<protein>
    <submittedName>
        <fullName evidence="2">Glycosyl transferase</fullName>
    </submittedName>
</protein>
<evidence type="ECO:0000259" key="1">
    <source>
        <dbReference type="Pfam" id="PF06722"/>
    </source>
</evidence>
<dbReference type="InterPro" id="IPR002213">
    <property type="entry name" value="UDP_glucos_trans"/>
</dbReference>
<dbReference type="GO" id="GO:0017000">
    <property type="term" value="P:antibiotic biosynthetic process"/>
    <property type="evidence" value="ECO:0007669"/>
    <property type="project" value="UniProtKB-ARBA"/>
</dbReference>
<sequence>MTAVAAALLERNHYVTAYTGAKYADAFDELGCEVVLWRDSQDIEEHEVAASLPHAGEPGARGAHTPLHELFLASARGQVDDIVAAHARRGFDAVVGDVMAIGTGLAAELLALPWATVSLVPLTMSSRDLPPHGLGLQPGRGAVGRLRDRLLRAITPAAVERAERAYRALRAQLELPAGRPFREAIYSPQLVIATGSPLLEFPRSDLPAHVEFVGQLRPRAAPLGPPPLWAETLADEPRPVVLVTQGLFDTDPAELLEPTLFGLAHDPVRVIGTTAGVEVDAHVPANARLVDFVPFSTVLPHTAAGVTNGGWGGVLEMLAAGVPLVVAGGTLDKPEIAARVAWSGAGLDLRTGRPRPIRVRAAVRRVLREPMFRERAREIAAEFDELGGAERAAALIEQLLPPRPEQILT</sequence>
<dbReference type="Gene3D" id="3.40.50.2000">
    <property type="entry name" value="Glycogen Phosphorylase B"/>
    <property type="match status" value="2"/>
</dbReference>
<dbReference type="EMBL" id="BJUU01000004">
    <property type="protein sequence ID" value="GEK79706.1"/>
    <property type="molecule type" value="Genomic_DNA"/>
</dbReference>
<comment type="caution">
    <text evidence="2">The sequence shown here is derived from an EMBL/GenBank/DDBJ whole genome shotgun (WGS) entry which is preliminary data.</text>
</comment>
<dbReference type="GO" id="GO:0008194">
    <property type="term" value="F:UDP-glycosyltransferase activity"/>
    <property type="evidence" value="ECO:0007669"/>
    <property type="project" value="InterPro"/>
</dbReference>
<proteinExistence type="predicted"/>
<dbReference type="InterPro" id="IPR050426">
    <property type="entry name" value="Glycosyltransferase_28"/>
</dbReference>
<feature type="domain" description="Erythromycin biosynthesis protein CIII-like C-terminal" evidence="1">
    <location>
        <begin position="281"/>
        <end position="382"/>
    </location>
</feature>
<name>A0AA87RFS3_9MICO</name>